<dbReference type="InterPro" id="IPR010982">
    <property type="entry name" value="Lambda_DNA-bd_dom_sf"/>
</dbReference>
<dbReference type="SMART" id="SM00354">
    <property type="entry name" value="HTH_LACI"/>
    <property type="match status" value="1"/>
</dbReference>
<accession>A0AA46DYH6</accession>
<evidence type="ECO:0000313" key="5">
    <source>
        <dbReference type="EMBL" id="TDT69712.1"/>
    </source>
</evidence>
<dbReference type="SUPFAM" id="SSF53822">
    <property type="entry name" value="Periplasmic binding protein-like I"/>
    <property type="match status" value="1"/>
</dbReference>
<dbReference type="PANTHER" id="PTHR30146:SF109">
    <property type="entry name" value="HTH-TYPE TRANSCRIPTIONAL REGULATOR GALS"/>
    <property type="match status" value="1"/>
</dbReference>
<evidence type="ECO:0000259" key="4">
    <source>
        <dbReference type="PROSITE" id="PS50932"/>
    </source>
</evidence>
<dbReference type="Gene3D" id="1.10.260.40">
    <property type="entry name" value="lambda repressor-like DNA-binding domains"/>
    <property type="match status" value="1"/>
</dbReference>
<reference evidence="5 6" key="1">
    <citation type="submission" date="2019-03" db="EMBL/GenBank/DDBJ databases">
        <title>Genomic Encyclopedia of Type Strains, Phase IV (KMG-IV): sequencing the most valuable type-strain genomes for metagenomic binning, comparative biology and taxonomic classification.</title>
        <authorList>
            <person name="Goeker M."/>
        </authorList>
    </citation>
    <scope>NUCLEOTIDE SEQUENCE [LARGE SCALE GENOMIC DNA]</scope>
    <source>
        <strain evidence="5 6">DSM 100055</strain>
    </source>
</reference>
<dbReference type="GO" id="GO:0000976">
    <property type="term" value="F:transcription cis-regulatory region binding"/>
    <property type="evidence" value="ECO:0007669"/>
    <property type="project" value="TreeGrafter"/>
</dbReference>
<gene>
    <name evidence="5" type="ORF">EV215_1241</name>
</gene>
<proteinExistence type="predicted"/>
<keyword evidence="1" id="KW-0805">Transcription regulation</keyword>
<comment type="caution">
    <text evidence="5">The sequence shown here is derived from an EMBL/GenBank/DDBJ whole genome shotgun (WGS) entry which is preliminary data.</text>
</comment>
<feature type="domain" description="HTH lacI-type" evidence="4">
    <location>
        <begin position="4"/>
        <end position="58"/>
    </location>
</feature>
<dbReference type="EMBL" id="SOBG01000005">
    <property type="protein sequence ID" value="TDT69712.1"/>
    <property type="molecule type" value="Genomic_DNA"/>
</dbReference>
<evidence type="ECO:0000256" key="3">
    <source>
        <dbReference type="ARBA" id="ARBA00023163"/>
    </source>
</evidence>
<dbReference type="InterPro" id="IPR046335">
    <property type="entry name" value="LacI/GalR-like_sensor"/>
</dbReference>
<name>A0AA46DYH6_9FUSO</name>
<sequence>MKKFTIKDIAKIAGVHPSTVSRSLNNNPVIPEKTRKKIQDIAKKLNFEFNSSARNLSLNKTDNIGLIISNGFDNDSTMPFVNIILEKTRKILSKNSLDTIVEFSKNIYTNESNIQKMVASKKVDGFLILDSNFSKKEFNLLKKNKIPFEIMHFKPNFEDSENYGYTATDHFEGGLMATNFLIENGFTNIFTITAIQNDTSFNEFTLRTAGYRYALSKNQIEINENNILYSNISYEDTYKIIKNNIHIFKKGDAIFAQTDIIAFAVINAFRNHNIDVPNDISVVGYDDIDMARYFYPALTTIMQPLDELIEKSCYNLVKKIKNVTFKDNYKILIKPKLIIRDSVLIKH</sequence>
<keyword evidence="3" id="KW-0804">Transcription</keyword>
<dbReference type="GO" id="GO:0003700">
    <property type="term" value="F:DNA-binding transcription factor activity"/>
    <property type="evidence" value="ECO:0007669"/>
    <property type="project" value="TreeGrafter"/>
</dbReference>
<keyword evidence="6" id="KW-1185">Reference proteome</keyword>
<dbReference type="PROSITE" id="PS50932">
    <property type="entry name" value="HTH_LACI_2"/>
    <property type="match status" value="1"/>
</dbReference>
<dbReference type="SUPFAM" id="SSF47413">
    <property type="entry name" value="lambda repressor-like DNA-binding domains"/>
    <property type="match status" value="1"/>
</dbReference>
<evidence type="ECO:0000256" key="1">
    <source>
        <dbReference type="ARBA" id="ARBA00023015"/>
    </source>
</evidence>
<keyword evidence="2" id="KW-0238">DNA-binding</keyword>
<dbReference type="AlphaFoldDB" id="A0AA46DYH6"/>
<evidence type="ECO:0000313" key="6">
    <source>
        <dbReference type="Proteomes" id="UP000294678"/>
    </source>
</evidence>
<organism evidence="5 6">
    <name type="scientific">Hypnocyclicus thermotrophus</name>
    <dbReference type="NCBI Taxonomy" id="1627895"/>
    <lineage>
        <taxon>Bacteria</taxon>
        <taxon>Fusobacteriati</taxon>
        <taxon>Fusobacteriota</taxon>
        <taxon>Fusobacteriia</taxon>
        <taxon>Fusobacteriales</taxon>
        <taxon>Fusobacteriaceae</taxon>
        <taxon>Hypnocyclicus</taxon>
    </lineage>
</organism>
<evidence type="ECO:0000256" key="2">
    <source>
        <dbReference type="ARBA" id="ARBA00023125"/>
    </source>
</evidence>
<dbReference type="Proteomes" id="UP000294678">
    <property type="component" value="Unassembled WGS sequence"/>
</dbReference>
<dbReference type="RefSeq" id="WP_134113127.1">
    <property type="nucleotide sequence ID" value="NZ_SOBG01000005.1"/>
</dbReference>
<dbReference type="PANTHER" id="PTHR30146">
    <property type="entry name" value="LACI-RELATED TRANSCRIPTIONAL REPRESSOR"/>
    <property type="match status" value="1"/>
</dbReference>
<dbReference type="Pfam" id="PF00356">
    <property type="entry name" value="LacI"/>
    <property type="match status" value="1"/>
</dbReference>
<protein>
    <submittedName>
        <fullName evidence="5">LacI family transcriptional regulator</fullName>
    </submittedName>
</protein>
<dbReference type="Gene3D" id="3.40.50.2300">
    <property type="match status" value="2"/>
</dbReference>
<dbReference type="CDD" id="cd06267">
    <property type="entry name" value="PBP1_LacI_sugar_binding-like"/>
    <property type="match status" value="1"/>
</dbReference>
<dbReference type="CDD" id="cd01392">
    <property type="entry name" value="HTH_LacI"/>
    <property type="match status" value="1"/>
</dbReference>
<dbReference type="InterPro" id="IPR028082">
    <property type="entry name" value="Peripla_BP_I"/>
</dbReference>
<dbReference type="InterPro" id="IPR000843">
    <property type="entry name" value="HTH_LacI"/>
</dbReference>
<dbReference type="Pfam" id="PF13377">
    <property type="entry name" value="Peripla_BP_3"/>
    <property type="match status" value="1"/>
</dbReference>